<keyword evidence="10" id="KW-1185">Reference proteome</keyword>
<dbReference type="InterPro" id="IPR011049">
    <property type="entry name" value="Serralysin-like_metalloprot_C"/>
</dbReference>
<dbReference type="CDD" id="cd04277">
    <property type="entry name" value="ZnMc_serralysin_like"/>
    <property type="match status" value="1"/>
</dbReference>
<comment type="caution">
    <text evidence="8">The sequence shown here is derived from an EMBL/GenBank/DDBJ whole genome shotgun (WGS) entry which is preliminary data.</text>
</comment>
<dbReference type="GO" id="GO:0008270">
    <property type="term" value="F:zinc ion binding"/>
    <property type="evidence" value="ECO:0007669"/>
    <property type="project" value="InterPro"/>
</dbReference>
<protein>
    <submittedName>
        <fullName evidence="8">DUF4214 domain-containing protein</fullName>
    </submittedName>
</protein>
<gene>
    <name evidence="8" type="ORF">D6Z83_19550</name>
    <name evidence="9" type="ORF">EBE87_12015</name>
</gene>
<dbReference type="AlphaFoldDB" id="A0A3A9J8U1"/>
<evidence type="ECO:0000259" key="7">
    <source>
        <dbReference type="SMART" id="SM00235"/>
    </source>
</evidence>
<organism evidence="8 11">
    <name type="scientific">Teichococcus wenyumeiae</name>
    <dbReference type="NCBI Taxonomy" id="2478470"/>
    <lineage>
        <taxon>Bacteria</taxon>
        <taxon>Pseudomonadati</taxon>
        <taxon>Pseudomonadota</taxon>
        <taxon>Alphaproteobacteria</taxon>
        <taxon>Acetobacterales</taxon>
        <taxon>Roseomonadaceae</taxon>
        <taxon>Roseomonas</taxon>
    </lineage>
</organism>
<dbReference type="SMART" id="SM00235">
    <property type="entry name" value="ZnMc"/>
    <property type="match status" value="1"/>
</dbReference>
<evidence type="ECO:0000256" key="2">
    <source>
        <dbReference type="ARBA" id="ARBA00022670"/>
    </source>
</evidence>
<accession>A0A3A9J8U1</accession>
<evidence type="ECO:0000256" key="1">
    <source>
        <dbReference type="ARBA" id="ARBA00009490"/>
    </source>
</evidence>
<reference evidence="8 11" key="1">
    <citation type="submission" date="2018-09" db="EMBL/GenBank/DDBJ databases">
        <title>Roseomonas sp. nov., isolated from feces of Tibetan antelopes in the Qinghai-Tibet plateau, China.</title>
        <authorList>
            <person name="Tian Z."/>
        </authorList>
    </citation>
    <scope>NUCLEOTIDE SEQUENCE [LARGE SCALE GENOMIC DNA]</scope>
    <source>
        <strain evidence="9 10">Z23</strain>
        <strain evidence="8 11">Z24</strain>
    </source>
</reference>
<proteinExistence type="inferred from homology"/>
<evidence type="ECO:0000313" key="11">
    <source>
        <dbReference type="Proteomes" id="UP000278036"/>
    </source>
</evidence>
<dbReference type="InterPro" id="IPR038255">
    <property type="entry name" value="PBS_linker_sf"/>
</dbReference>
<dbReference type="InterPro" id="IPR024079">
    <property type="entry name" value="MetalloPept_cat_dom_sf"/>
</dbReference>
<dbReference type="InParanoid" id="A0A3A9J8U1"/>
<evidence type="ECO:0000256" key="3">
    <source>
        <dbReference type="ARBA" id="ARBA00022723"/>
    </source>
</evidence>
<dbReference type="InterPro" id="IPR006026">
    <property type="entry name" value="Peptidase_Metallo"/>
</dbReference>
<feature type="compositionally biased region" description="Low complexity" evidence="6">
    <location>
        <begin position="1"/>
        <end position="17"/>
    </location>
</feature>
<evidence type="ECO:0000256" key="5">
    <source>
        <dbReference type="ARBA" id="ARBA00022833"/>
    </source>
</evidence>
<keyword evidence="3" id="KW-0479">Metal-binding</keyword>
<evidence type="ECO:0000313" key="10">
    <source>
        <dbReference type="Proteomes" id="UP000274097"/>
    </source>
</evidence>
<dbReference type="Pfam" id="PF00413">
    <property type="entry name" value="Peptidase_M10"/>
    <property type="match status" value="1"/>
</dbReference>
<feature type="region of interest" description="Disordered" evidence="6">
    <location>
        <begin position="1"/>
        <end position="46"/>
    </location>
</feature>
<keyword evidence="2" id="KW-0645">Protease</keyword>
<dbReference type="GO" id="GO:0005509">
    <property type="term" value="F:calcium ion binding"/>
    <property type="evidence" value="ECO:0007669"/>
    <property type="project" value="InterPro"/>
</dbReference>
<evidence type="ECO:0000313" key="9">
    <source>
        <dbReference type="EMBL" id="RMI24859.1"/>
    </source>
</evidence>
<dbReference type="GO" id="GO:0031012">
    <property type="term" value="C:extracellular matrix"/>
    <property type="evidence" value="ECO:0007669"/>
    <property type="project" value="InterPro"/>
</dbReference>
<dbReference type="EMBL" id="RFLX01000007">
    <property type="protein sequence ID" value="RMI24859.1"/>
    <property type="molecule type" value="Genomic_DNA"/>
</dbReference>
<dbReference type="InterPro" id="IPR034033">
    <property type="entry name" value="Serralysin-like"/>
</dbReference>
<comment type="similarity">
    <text evidence="1">Belongs to the peptidase M10B family.</text>
</comment>
<dbReference type="Pfam" id="PF00353">
    <property type="entry name" value="HemolysinCabind"/>
    <property type="match status" value="1"/>
</dbReference>
<evidence type="ECO:0000313" key="8">
    <source>
        <dbReference type="EMBL" id="RKK02470.1"/>
    </source>
</evidence>
<sequence>MPHSSGHGPAPVAAGPARHPPLGEARRHLEPGAGTAAPHGTDKKPLALSSTARTLIFSDSYTWNGGSHQPSLVTYSFANAATGPNGTTAPSTPWAPFNDAQQAAARQAVETWGSVSGIQFVEVPDTVQGAGIDLRFQMTRLEPGYAGMTYYPQLGDVSLNIDLYSNDALARGSYGYLVLLHEIGHGLGLKHPFDNSPTLPDAQDNFDTTVMSYPKQGFGTPDSLRAADVEAIQYLYGTQQDGDNFSIHWSWDAALGGIRHQGNDSAQTIEGTALRDVIFGLGGDDTLLGHGGNDVLYGGAGTNRVNGGSGIDTMGTDLFRQQVTLTYGSWSYQSDLDHKSISAILAGGNERTTGNDIEVMAFFDGRLVFDGNDPAAQVMRLYQAALGRLPDPVGRDSWTDSLAQGAALTSLAQGFLDSQEFQSRYGALDNAGFVARTYQLALGRDPDAQGMSSWLARLDGGMSRAELLQGFSESVENRGRTDGVLSQGLWDADRQVADIARLYQAALGRAPDADGLRFWDGKADAGESLAQIADQITQSNEFSLRFPNVSDADFVRLVYQNTLGRPADAMGEAFWLDHMAHDMTRSQVVTNFASSTEFLQVSHSLTENGITFA</sequence>
<dbReference type="SUPFAM" id="SSF51120">
    <property type="entry name" value="beta-Roll"/>
    <property type="match status" value="1"/>
</dbReference>
<dbReference type="Gene3D" id="3.40.390.10">
    <property type="entry name" value="Collagenase (Catalytic Domain)"/>
    <property type="match status" value="1"/>
</dbReference>
<dbReference type="Proteomes" id="UP000278036">
    <property type="component" value="Unassembled WGS sequence"/>
</dbReference>
<dbReference type="EMBL" id="RAQU01000149">
    <property type="protein sequence ID" value="RKK02470.1"/>
    <property type="molecule type" value="Genomic_DNA"/>
</dbReference>
<dbReference type="Proteomes" id="UP000274097">
    <property type="component" value="Unassembled WGS sequence"/>
</dbReference>
<keyword evidence="5" id="KW-0862">Zinc</keyword>
<dbReference type="GO" id="GO:0004222">
    <property type="term" value="F:metalloendopeptidase activity"/>
    <property type="evidence" value="ECO:0007669"/>
    <property type="project" value="InterPro"/>
</dbReference>
<evidence type="ECO:0000256" key="6">
    <source>
        <dbReference type="SAM" id="MobiDB-lite"/>
    </source>
</evidence>
<name>A0A3A9J8U1_9PROT</name>
<dbReference type="InterPro" id="IPR001818">
    <property type="entry name" value="Pept_M10_metallopeptidase"/>
</dbReference>
<evidence type="ECO:0000256" key="4">
    <source>
        <dbReference type="ARBA" id="ARBA00022801"/>
    </source>
</evidence>
<dbReference type="Pfam" id="PF13946">
    <property type="entry name" value="DUF4214"/>
    <property type="match status" value="2"/>
</dbReference>
<dbReference type="GO" id="GO:0006508">
    <property type="term" value="P:proteolysis"/>
    <property type="evidence" value="ECO:0007669"/>
    <property type="project" value="UniProtKB-KW"/>
</dbReference>
<dbReference type="SUPFAM" id="SSF55486">
    <property type="entry name" value="Metalloproteases ('zincins'), catalytic domain"/>
    <property type="match status" value="1"/>
</dbReference>
<feature type="domain" description="Peptidase metallopeptidase" evidence="7">
    <location>
        <begin position="59"/>
        <end position="238"/>
    </location>
</feature>
<keyword evidence="4" id="KW-0378">Hydrolase</keyword>
<dbReference type="InterPro" id="IPR001343">
    <property type="entry name" value="Hemolysn_Ca-bd"/>
</dbReference>
<dbReference type="Gene3D" id="1.10.3130.20">
    <property type="entry name" value="Phycobilisome linker domain"/>
    <property type="match status" value="2"/>
</dbReference>
<dbReference type="InterPro" id="IPR025282">
    <property type="entry name" value="DUF4214"/>
</dbReference>